<dbReference type="AlphaFoldDB" id="A0A179F1A0"/>
<dbReference type="EMBL" id="LSBJ02000010">
    <property type="protein sequence ID" value="OAQ59198.1"/>
    <property type="molecule type" value="Genomic_DNA"/>
</dbReference>
<dbReference type="RefSeq" id="XP_018137253.1">
    <property type="nucleotide sequence ID" value="XM_018292502.1"/>
</dbReference>
<reference evidence="1 2" key="1">
    <citation type="journal article" date="2016" name="PLoS Pathog.">
        <title>Biosynthesis of antibiotic leucinostatins in bio-control fungus Purpureocillium lilacinum and their inhibition on phytophthora revealed by genome mining.</title>
        <authorList>
            <person name="Wang G."/>
            <person name="Liu Z."/>
            <person name="Lin R."/>
            <person name="Li E."/>
            <person name="Mao Z."/>
            <person name="Ling J."/>
            <person name="Yang Y."/>
            <person name="Yin W.B."/>
            <person name="Xie B."/>
        </authorList>
    </citation>
    <scope>NUCLEOTIDE SEQUENCE [LARGE SCALE GENOMIC DNA]</scope>
    <source>
        <strain evidence="1">170</strain>
    </source>
</reference>
<comment type="caution">
    <text evidence="1">The sequence shown here is derived from an EMBL/GenBank/DDBJ whole genome shotgun (WGS) entry which is preliminary data.</text>
</comment>
<proteinExistence type="predicted"/>
<sequence>MAAAELRNQILENAKFLYGPNKTFQIVTSCVLYGGYQPVPQAVLVECNEAEGTFKTHLIEKDRSTLDEALELLHLATTKLVYQKLAQSLEEDDTLEVGETVLEGSLGWE</sequence>
<keyword evidence="2" id="KW-1185">Reference proteome</keyword>
<dbReference type="GeneID" id="28856496"/>
<dbReference type="KEGG" id="pchm:VFPPC_14734"/>
<organism evidence="1 2">
    <name type="scientific">Pochonia chlamydosporia 170</name>
    <dbReference type="NCBI Taxonomy" id="1380566"/>
    <lineage>
        <taxon>Eukaryota</taxon>
        <taxon>Fungi</taxon>
        <taxon>Dikarya</taxon>
        <taxon>Ascomycota</taxon>
        <taxon>Pezizomycotina</taxon>
        <taxon>Sordariomycetes</taxon>
        <taxon>Hypocreomycetidae</taxon>
        <taxon>Hypocreales</taxon>
        <taxon>Clavicipitaceae</taxon>
        <taxon>Pochonia</taxon>
    </lineage>
</organism>
<evidence type="ECO:0000313" key="1">
    <source>
        <dbReference type="EMBL" id="OAQ59198.1"/>
    </source>
</evidence>
<protein>
    <submittedName>
        <fullName evidence="1">Uncharacterized protein</fullName>
    </submittedName>
</protein>
<evidence type="ECO:0000313" key="2">
    <source>
        <dbReference type="Proteomes" id="UP000078397"/>
    </source>
</evidence>
<dbReference type="OrthoDB" id="4178890at2759"/>
<gene>
    <name evidence="1" type="ORF">VFPPC_14734</name>
</gene>
<name>A0A179F1A0_METCM</name>
<accession>A0A179F1A0</accession>
<dbReference type="Proteomes" id="UP000078397">
    <property type="component" value="Unassembled WGS sequence"/>
</dbReference>